<evidence type="ECO:0000259" key="3">
    <source>
        <dbReference type="Pfam" id="PF20737"/>
    </source>
</evidence>
<evidence type="ECO:0000313" key="4">
    <source>
        <dbReference type="EMBL" id="QWG09265.1"/>
    </source>
</evidence>
<feature type="domain" description="Non-reducing end beta-L-arabinofuranosidase-like GH127 middle" evidence="2">
    <location>
        <begin position="461"/>
        <end position="574"/>
    </location>
</feature>
<proteinExistence type="predicted"/>
<feature type="domain" description="Non-reducing end beta-L-arabinofuranosidase-like GH127 catalytic" evidence="1">
    <location>
        <begin position="48"/>
        <end position="449"/>
    </location>
</feature>
<keyword evidence="5" id="KW-1185">Reference proteome</keyword>
<dbReference type="InterPro" id="IPR049046">
    <property type="entry name" value="Beta-AFase-like_GH127_middle"/>
</dbReference>
<dbReference type="Pfam" id="PF20736">
    <property type="entry name" value="Glyco_hydro127M"/>
    <property type="match status" value="1"/>
</dbReference>
<dbReference type="InterPro" id="IPR049174">
    <property type="entry name" value="Beta-AFase-like"/>
</dbReference>
<dbReference type="Pfam" id="PF20737">
    <property type="entry name" value="Glyco_hydro127C"/>
    <property type="match status" value="1"/>
</dbReference>
<feature type="domain" description="Non-reducing end beta-L-arabinofuranosidase-like GH127 C-terminal" evidence="3">
    <location>
        <begin position="577"/>
        <end position="682"/>
    </location>
</feature>
<dbReference type="Pfam" id="PF07944">
    <property type="entry name" value="Beta-AFase-like_GH127_cat"/>
    <property type="match status" value="1"/>
</dbReference>
<gene>
    <name evidence="4" type="ORF">KM029_21920</name>
</gene>
<dbReference type="GO" id="GO:0016787">
    <property type="term" value="F:hydrolase activity"/>
    <property type="evidence" value="ECO:0007669"/>
    <property type="project" value="UniProtKB-KW"/>
</dbReference>
<dbReference type="PROSITE" id="PS51257">
    <property type="entry name" value="PROKAR_LIPOPROTEIN"/>
    <property type="match status" value="1"/>
</dbReference>
<name>A0ABX8H051_9BACT</name>
<evidence type="ECO:0000313" key="5">
    <source>
        <dbReference type="Proteomes" id="UP000682802"/>
    </source>
</evidence>
<reference evidence="4 5" key="1">
    <citation type="submission" date="2021-05" db="EMBL/GenBank/DDBJ databases">
        <title>Comparative genomic studies on the polysaccharide-degrading batcterial strains of the Flammeovirga genus.</title>
        <authorList>
            <person name="Zewei F."/>
            <person name="Zheng Z."/>
            <person name="Yu L."/>
            <person name="Ruyue G."/>
            <person name="Yanhong M."/>
            <person name="Yuanyuan C."/>
            <person name="Jingyan G."/>
            <person name="Wenjun H."/>
        </authorList>
    </citation>
    <scope>NUCLEOTIDE SEQUENCE [LARGE SCALE GENOMIC DNA]</scope>
    <source>
        <strain evidence="4 5">YS10</strain>
    </source>
</reference>
<dbReference type="InterPro" id="IPR012878">
    <property type="entry name" value="Beta-AFase-like_GH127_cat"/>
</dbReference>
<protein>
    <submittedName>
        <fullName evidence="4">Glycoside hydrolase family 127 protein</fullName>
    </submittedName>
</protein>
<accession>A0ABX8H051</accession>
<dbReference type="RefSeq" id="WP_205125511.1">
    <property type="nucleotide sequence ID" value="NZ_CP076129.1"/>
</dbReference>
<organism evidence="4 5">
    <name type="scientific">Flammeovirga kamogawensis</name>
    <dbReference type="NCBI Taxonomy" id="373891"/>
    <lineage>
        <taxon>Bacteria</taxon>
        <taxon>Pseudomonadati</taxon>
        <taxon>Bacteroidota</taxon>
        <taxon>Cytophagia</taxon>
        <taxon>Cytophagales</taxon>
        <taxon>Flammeovirgaceae</taxon>
        <taxon>Flammeovirga</taxon>
    </lineage>
</organism>
<dbReference type="Gene3D" id="1.50.10.20">
    <property type="match status" value="1"/>
</dbReference>
<evidence type="ECO:0000259" key="1">
    <source>
        <dbReference type="Pfam" id="PF07944"/>
    </source>
</evidence>
<evidence type="ECO:0000259" key="2">
    <source>
        <dbReference type="Pfam" id="PF20736"/>
    </source>
</evidence>
<dbReference type="Proteomes" id="UP000682802">
    <property type="component" value="Chromosome 2"/>
</dbReference>
<dbReference type="InterPro" id="IPR049049">
    <property type="entry name" value="Beta-AFase-like_GH127_C"/>
</dbReference>
<sequence length="854" mass="95051">MNNKVTNVAKKLAPLLISLAVVTGCKTTFGDSAASKNDYPVVPVPFNKVKMTDEFWQPRLVTERDVTVPFSLKNGQEAIDRLKMCGDFRLGKSEDKPSPHRFISSDLFKVMEGAAYSLMTYPNEELEVELDSIIDLIGNAMQDDGYLYISHTCGNPNLNEMGEKPYSWLVHSHELYNVGHMYEGAVAYYEATGKDRWLKMAEKNAQHVNKVFFVGGDPNYNDGKPINQAPGHQEIELALCKLYRATNNELYLDMAKKFLDIRGVTYTVDGTGVMSPTYGQQHAPVAKQFEPAGHAVRAAYQYCAMADVDALTGRSDYKQALDSIWDNLVNTRMHITGGLGAVHGIEGFGAEYELPNKDAYNETCAAVSNVFFNHRMFLLTKDAKYLDIAELSLFNNALAGINLAGNAFFYVNPLEADGISTFNHGVADRAKWFGCACCPPNISRMILQAPGYMYAHTDKDIYLSLYAGSEAEIPLADGSVNVIQDTKYPFSGDVKVEVIPEKETQEFAFKLRIPTWAKGKNYVPGKLYPFITENKGEVTVKVNGKTVDYDVEQGFAVINREWTKGDVLELSLPMEARYVDSFDKIEANEHRVAVVKGPLVYCAEEPDNDVKIQNLFVPSTALATIGKTANINQGVLEGIPSIQIKGKQVIDDKNAKDKGINLIPYYAWSNRGAGKTMSVWLPDNQDLAVENLPSIKYLFAIESIEASFVEKANDASIEALCDGAIPGSSADRGSLPRWSTFPEVGKKQWATINFKETKDIRDISVYWADRSEHNGSVKKPKSWNVEYKKEGKWHPFEVYITDGYRTALNQFNVIHPASDLNCDAIRINVTPYPEYAVGILETQITFGESSLSNM</sequence>
<dbReference type="SUPFAM" id="SSF48208">
    <property type="entry name" value="Six-hairpin glycosidases"/>
    <property type="match status" value="1"/>
</dbReference>
<dbReference type="PANTHER" id="PTHR43465">
    <property type="entry name" value="DUF1680 DOMAIN PROTEIN (AFU_ORTHOLOGUE AFUA_1G08910)"/>
    <property type="match status" value="1"/>
</dbReference>
<dbReference type="InterPro" id="IPR008928">
    <property type="entry name" value="6-hairpin_glycosidase_sf"/>
</dbReference>
<dbReference type="EMBL" id="CP076129">
    <property type="protein sequence ID" value="QWG09265.1"/>
    <property type="molecule type" value="Genomic_DNA"/>
</dbReference>
<dbReference type="Gene3D" id="2.60.120.260">
    <property type="entry name" value="Galactose-binding domain-like"/>
    <property type="match status" value="1"/>
</dbReference>
<dbReference type="PANTHER" id="PTHR43465:SF2">
    <property type="entry name" value="DUF1680 DOMAIN PROTEIN (AFU_ORTHOLOGUE AFUA_1G08910)"/>
    <property type="match status" value="1"/>
</dbReference>
<keyword evidence="4" id="KW-0378">Hydrolase</keyword>